<feature type="transmembrane region" description="Helical" evidence="1">
    <location>
        <begin position="50"/>
        <end position="71"/>
    </location>
</feature>
<dbReference type="Proteomes" id="UP000663864">
    <property type="component" value="Unassembled WGS sequence"/>
</dbReference>
<reference evidence="3" key="1">
    <citation type="submission" date="2021-02" db="EMBL/GenBank/DDBJ databases">
        <authorList>
            <person name="Nowell W R."/>
        </authorList>
    </citation>
    <scope>NUCLEOTIDE SEQUENCE</scope>
</reference>
<keyword evidence="1" id="KW-0472">Membrane</keyword>
<comment type="caution">
    <text evidence="3">The sequence shown here is derived from an EMBL/GenBank/DDBJ whole genome shotgun (WGS) entry which is preliminary data.</text>
</comment>
<evidence type="ECO:0000313" key="2">
    <source>
        <dbReference type="EMBL" id="CAF0898454.1"/>
    </source>
</evidence>
<evidence type="ECO:0000256" key="1">
    <source>
        <dbReference type="SAM" id="Phobius"/>
    </source>
</evidence>
<dbReference type="AlphaFoldDB" id="A0A819EX48"/>
<name>A0A819EX48_9BILA</name>
<accession>A0A819EX48</accession>
<protein>
    <submittedName>
        <fullName evidence="3">Uncharacterized protein</fullName>
    </submittedName>
</protein>
<dbReference type="EMBL" id="CAJNOT010000218">
    <property type="protein sequence ID" value="CAF0898454.1"/>
    <property type="molecule type" value="Genomic_DNA"/>
</dbReference>
<feature type="transmembrane region" description="Helical" evidence="1">
    <location>
        <begin position="108"/>
        <end position="128"/>
    </location>
</feature>
<evidence type="ECO:0000313" key="3">
    <source>
        <dbReference type="EMBL" id="CAF3857051.1"/>
    </source>
</evidence>
<gene>
    <name evidence="3" type="ORF">JBS370_LOCUS18569</name>
    <name evidence="2" type="ORF">ZHD862_LOCUS7263</name>
</gene>
<sequence length="141" mass="15850">MIRTVSDLTIFVFGLMAISADLLGLIRPETLLNRMNLIVLDRSTRQDGDYTIAFLLSSSMASFNMGIYYLLAAWNQWIKFYQFTVVFRLVTVAVFILAIKNGHAPEGLIGIVIWELAGALTTGAALWYEANNRKNKVKQTL</sequence>
<evidence type="ECO:0000313" key="4">
    <source>
        <dbReference type="Proteomes" id="UP000663836"/>
    </source>
</evidence>
<dbReference type="Proteomes" id="UP000663836">
    <property type="component" value="Unassembled WGS sequence"/>
</dbReference>
<feature type="transmembrane region" description="Helical" evidence="1">
    <location>
        <begin position="7"/>
        <end position="26"/>
    </location>
</feature>
<proteinExistence type="predicted"/>
<dbReference type="EMBL" id="CAJOBD010002116">
    <property type="protein sequence ID" value="CAF3857051.1"/>
    <property type="molecule type" value="Genomic_DNA"/>
</dbReference>
<keyword evidence="1" id="KW-1133">Transmembrane helix</keyword>
<organism evidence="3 4">
    <name type="scientific">Rotaria sordida</name>
    <dbReference type="NCBI Taxonomy" id="392033"/>
    <lineage>
        <taxon>Eukaryota</taxon>
        <taxon>Metazoa</taxon>
        <taxon>Spiralia</taxon>
        <taxon>Gnathifera</taxon>
        <taxon>Rotifera</taxon>
        <taxon>Eurotatoria</taxon>
        <taxon>Bdelloidea</taxon>
        <taxon>Philodinida</taxon>
        <taxon>Philodinidae</taxon>
        <taxon>Rotaria</taxon>
    </lineage>
</organism>
<keyword evidence="1" id="KW-0812">Transmembrane</keyword>
<feature type="transmembrane region" description="Helical" evidence="1">
    <location>
        <begin position="83"/>
        <end position="102"/>
    </location>
</feature>